<dbReference type="Gene3D" id="2.60.120.260">
    <property type="entry name" value="Galactose-binding domain-like"/>
    <property type="match status" value="1"/>
</dbReference>
<dbReference type="InterPro" id="IPR035914">
    <property type="entry name" value="Sperma_CUB_dom_sf"/>
</dbReference>
<dbReference type="SUPFAM" id="SSF49785">
    <property type="entry name" value="Galactose-binding domain-like"/>
    <property type="match status" value="1"/>
</dbReference>
<feature type="disulfide bond" evidence="7">
    <location>
        <begin position="126"/>
        <end position="153"/>
    </location>
</feature>
<reference evidence="13" key="1">
    <citation type="journal article" date="2021" name="Cell">
        <title>Tracing the genetic footprints of vertebrate landing in non-teleost ray-finned fishes.</title>
        <authorList>
            <person name="Bi X."/>
            <person name="Wang K."/>
            <person name="Yang L."/>
            <person name="Pan H."/>
            <person name="Jiang H."/>
            <person name="Wei Q."/>
            <person name="Fang M."/>
            <person name="Yu H."/>
            <person name="Zhu C."/>
            <person name="Cai Y."/>
            <person name="He Y."/>
            <person name="Gan X."/>
            <person name="Zeng H."/>
            <person name="Yu D."/>
            <person name="Zhu Y."/>
            <person name="Jiang H."/>
            <person name="Qiu Q."/>
            <person name="Yang H."/>
            <person name="Zhang Y.E."/>
            <person name="Wang W."/>
            <person name="Zhu M."/>
            <person name="He S."/>
            <person name="Zhang G."/>
        </authorList>
    </citation>
    <scope>NUCLEOTIDE SEQUENCE</scope>
    <source>
        <strain evidence="13">Pddl_001</strain>
    </source>
</reference>
<dbReference type="CDD" id="cd00057">
    <property type="entry name" value="FA58C"/>
    <property type="match status" value="1"/>
</dbReference>
<dbReference type="Pfam" id="PF00431">
    <property type="entry name" value="CUB"/>
    <property type="match status" value="1"/>
</dbReference>
<comment type="caution">
    <text evidence="13">The sequence shown here is derived from an EMBL/GenBank/DDBJ whole genome shotgun (WGS) entry which is preliminary data.</text>
</comment>
<dbReference type="SMART" id="SM00603">
    <property type="entry name" value="LCCL"/>
    <property type="match status" value="1"/>
</dbReference>
<dbReference type="SMART" id="SM00231">
    <property type="entry name" value="FA58C"/>
    <property type="match status" value="1"/>
</dbReference>
<evidence type="ECO:0000256" key="7">
    <source>
        <dbReference type="PROSITE-ProRule" id="PRU00059"/>
    </source>
</evidence>
<dbReference type="PANTHER" id="PTHR46806:SF3">
    <property type="entry name" value="DISCOIDIN, CUB AND LCCL DOMAIN-CONTAINING PROTEIN 2"/>
    <property type="match status" value="1"/>
</dbReference>
<dbReference type="Pfam" id="PF25787">
    <property type="entry name" value="HTH_SB"/>
    <property type="match status" value="1"/>
</dbReference>
<dbReference type="Proteomes" id="UP001166093">
    <property type="component" value="Unassembled WGS sequence"/>
</dbReference>
<dbReference type="Gene3D" id="2.60.120.290">
    <property type="entry name" value="Spermadhesin, CUB domain"/>
    <property type="match status" value="1"/>
</dbReference>
<keyword evidence="4 9" id="KW-1133">Transmembrane helix</keyword>
<dbReference type="PROSITE" id="PS50820">
    <property type="entry name" value="LCCL"/>
    <property type="match status" value="1"/>
</dbReference>
<feature type="compositionally biased region" description="Polar residues" evidence="8">
    <location>
        <begin position="759"/>
        <end position="779"/>
    </location>
</feature>
<organism evidence="13 14">
    <name type="scientific">Polyodon spathula</name>
    <name type="common">North American paddlefish</name>
    <name type="synonym">Squalus spathula</name>
    <dbReference type="NCBI Taxonomy" id="7913"/>
    <lineage>
        <taxon>Eukaryota</taxon>
        <taxon>Metazoa</taxon>
        <taxon>Chordata</taxon>
        <taxon>Craniata</taxon>
        <taxon>Vertebrata</taxon>
        <taxon>Euteleostomi</taxon>
        <taxon>Actinopterygii</taxon>
        <taxon>Chondrostei</taxon>
        <taxon>Acipenseriformes</taxon>
        <taxon>Polyodontidae</taxon>
        <taxon>Polyodon</taxon>
    </lineage>
</organism>
<dbReference type="CDD" id="cd00041">
    <property type="entry name" value="CUB"/>
    <property type="match status" value="1"/>
</dbReference>
<proteinExistence type="predicted"/>
<name>A0ABS2XS21_POLSP</name>
<feature type="domain" description="CUB" evidence="10">
    <location>
        <begin position="126"/>
        <end position="241"/>
    </location>
</feature>
<evidence type="ECO:0000313" key="13">
    <source>
        <dbReference type="EMBL" id="MBN3276709.1"/>
    </source>
</evidence>
<protein>
    <submittedName>
        <fullName evidence="13">DCBD2 protein</fullName>
    </submittedName>
</protein>
<evidence type="ECO:0000256" key="9">
    <source>
        <dbReference type="SAM" id="Phobius"/>
    </source>
</evidence>
<dbReference type="SMART" id="SM00042">
    <property type="entry name" value="CUB"/>
    <property type="match status" value="1"/>
</dbReference>
<dbReference type="InterPro" id="IPR008979">
    <property type="entry name" value="Galactose-bd-like_sf"/>
</dbReference>
<dbReference type="InterPro" id="IPR004043">
    <property type="entry name" value="LCCL"/>
</dbReference>
<keyword evidence="3 9" id="KW-0812">Transmembrane</keyword>
<keyword evidence="5 9" id="KW-0472">Membrane</keyword>
<keyword evidence="6 7" id="KW-1015">Disulfide bond</keyword>
<dbReference type="InterPro" id="IPR036609">
    <property type="entry name" value="LCCL_sf"/>
</dbReference>
<evidence type="ECO:0000256" key="3">
    <source>
        <dbReference type="ARBA" id="ARBA00022692"/>
    </source>
</evidence>
<keyword evidence="14" id="KW-1185">Reference proteome</keyword>
<dbReference type="SUPFAM" id="SSF49854">
    <property type="entry name" value="Spermadhesin, CUB domain"/>
    <property type="match status" value="1"/>
</dbReference>
<evidence type="ECO:0000313" key="14">
    <source>
        <dbReference type="Proteomes" id="UP001166093"/>
    </source>
</evidence>
<feature type="domain" description="LCCL" evidence="12">
    <location>
        <begin position="243"/>
        <end position="346"/>
    </location>
</feature>
<evidence type="ECO:0000259" key="11">
    <source>
        <dbReference type="PROSITE" id="PS50022"/>
    </source>
</evidence>
<dbReference type="Pfam" id="PF00754">
    <property type="entry name" value="F5_F8_type_C"/>
    <property type="match status" value="1"/>
</dbReference>
<gene>
    <name evidence="13" type="primary">Dcbld2_1</name>
    <name evidence="13" type="ORF">GTO93_0000981</name>
</gene>
<dbReference type="PROSITE" id="PS01180">
    <property type="entry name" value="CUB"/>
    <property type="match status" value="1"/>
</dbReference>
<keyword evidence="2" id="KW-0597">Phosphoprotein</keyword>
<dbReference type="PANTHER" id="PTHR46806">
    <property type="entry name" value="F5/8 TYPE C DOMAIN-CONTAINING PROTEIN"/>
    <property type="match status" value="1"/>
</dbReference>
<dbReference type="InterPro" id="IPR000421">
    <property type="entry name" value="FA58C"/>
</dbReference>
<evidence type="ECO:0000259" key="10">
    <source>
        <dbReference type="PROSITE" id="PS01180"/>
    </source>
</evidence>
<dbReference type="PROSITE" id="PS50022">
    <property type="entry name" value="FA58C_3"/>
    <property type="match status" value="1"/>
</dbReference>
<evidence type="ECO:0000256" key="4">
    <source>
        <dbReference type="ARBA" id="ARBA00022989"/>
    </source>
</evidence>
<accession>A0ABS2XS21</accession>
<dbReference type="EMBL" id="JAAWVQ010062077">
    <property type="protein sequence ID" value="MBN3276709.1"/>
    <property type="molecule type" value="Genomic_DNA"/>
</dbReference>
<dbReference type="Pfam" id="PF03815">
    <property type="entry name" value="LCCL"/>
    <property type="match status" value="1"/>
</dbReference>
<feature type="region of interest" description="Disordered" evidence="8">
    <location>
        <begin position="759"/>
        <end position="792"/>
    </location>
</feature>
<dbReference type="InterPro" id="IPR057667">
    <property type="entry name" value="HTH_SB"/>
</dbReference>
<sequence length="831" mass="91637">MSTKALSKDLWDKVVERHTSGDGYKKISKALNIPWSTVKMIIKKWKVHGTTKTLPRSGRPSKLDDQARKRLIREATKGPMANLQELQAFMVKTGQIVYVTAISLAHKSGLCQIYTRVAKEQKGDGCGHTLLGPNSGTLSSINYPQTYPNGTVCEWEIRVRPGERVTFKFADFDIEDSDSCHFNYLRIYNGIGPTRTEIGKYCGLGVQWDHLIGSAGNEVTVQFMSGTHVSGRGFLLSYSTTDHPDLITCLDKGSHFTEPEFSKYCPAGCLTAFGEISGTIPHGYRDEKHKGRFSSLLCRAGIHAGVVSNVLGGQINVVNSKGIPYYEGSLANNVTSKVGPLSASLFTFKTNGCYGTLGLESGVIRNAQITASTVLQWEHRNGQPTVWGPEGARLKKPGPPWAALDTNEHQWLQVDLKKEKRITGKDREVDLTLCISTTGSTMSDYSYVSGYRVLYSEDGKNWNVFREANADHDKIFQGNVNYFQEVRNNFIPPIEARYVRINPLQWHQKIAMKVELLGCQPSSVPFLGGGAYSHSIQNRFSSTYGRAPMHTPLPKISTDFPVQLHKTTFTPDIRNTTVTPSGTKDVALAAVLVPVLVMGLTALILVLVCAWHWRNRKQTAEGTYDLPYWDRPGWWKGMKQFLPAKGPEVEESLVRYSSTEVSRLRARDVGPLLQTAKAEYAQPLVGGVVGTLRQRSTFKPGEGVDSSYVDPDPYDAPLQEIYHAYAEPLPASGAEYATPIIMDISSHLAGTVSQPPISTFKSPGSTLLSRTDSSVSTGHVQYDTPKGTHSPTPAAEELVYQVPQSSVQKGLTMADKCESRVGEKKIVSNEF</sequence>
<feature type="non-terminal residue" evidence="13">
    <location>
        <position position="831"/>
    </location>
</feature>
<dbReference type="InterPro" id="IPR000859">
    <property type="entry name" value="CUB_dom"/>
</dbReference>
<dbReference type="SUPFAM" id="SSF69848">
    <property type="entry name" value="LCCL domain"/>
    <property type="match status" value="1"/>
</dbReference>
<comment type="caution">
    <text evidence="7">Lacks conserved residue(s) required for the propagation of feature annotation.</text>
</comment>
<dbReference type="Gene3D" id="2.170.130.20">
    <property type="entry name" value="LCCL-like domain"/>
    <property type="match status" value="1"/>
</dbReference>
<evidence type="ECO:0000256" key="5">
    <source>
        <dbReference type="ARBA" id="ARBA00023136"/>
    </source>
</evidence>
<feature type="transmembrane region" description="Helical" evidence="9">
    <location>
        <begin position="586"/>
        <end position="611"/>
    </location>
</feature>
<dbReference type="Gene3D" id="1.10.10.10">
    <property type="entry name" value="Winged helix-like DNA-binding domain superfamily/Winged helix DNA-binding domain"/>
    <property type="match status" value="1"/>
</dbReference>
<feature type="non-terminal residue" evidence="13">
    <location>
        <position position="1"/>
    </location>
</feature>
<evidence type="ECO:0000256" key="8">
    <source>
        <dbReference type="SAM" id="MobiDB-lite"/>
    </source>
</evidence>
<dbReference type="InterPro" id="IPR009057">
    <property type="entry name" value="Homeodomain-like_sf"/>
</dbReference>
<evidence type="ECO:0000256" key="6">
    <source>
        <dbReference type="ARBA" id="ARBA00023157"/>
    </source>
</evidence>
<comment type="subcellular location">
    <subcellularLocation>
        <location evidence="1">Membrane</location>
        <topology evidence="1">Single-pass type I membrane protein</topology>
    </subcellularLocation>
</comment>
<dbReference type="InterPro" id="IPR036388">
    <property type="entry name" value="WH-like_DNA-bd_sf"/>
</dbReference>
<feature type="domain" description="F5/8 type C" evidence="11">
    <location>
        <begin position="353"/>
        <end position="519"/>
    </location>
</feature>
<evidence type="ECO:0000259" key="12">
    <source>
        <dbReference type="PROSITE" id="PS50820"/>
    </source>
</evidence>
<dbReference type="InterPro" id="IPR050633">
    <property type="entry name" value="Neuropilin_MCO_CoagFactor"/>
</dbReference>
<dbReference type="SUPFAM" id="SSF46689">
    <property type="entry name" value="Homeodomain-like"/>
    <property type="match status" value="1"/>
</dbReference>
<evidence type="ECO:0000256" key="1">
    <source>
        <dbReference type="ARBA" id="ARBA00004479"/>
    </source>
</evidence>
<evidence type="ECO:0000256" key="2">
    <source>
        <dbReference type="ARBA" id="ARBA00022553"/>
    </source>
</evidence>